<proteinExistence type="predicted"/>
<reference evidence="1" key="1">
    <citation type="submission" date="2020-05" db="EMBL/GenBank/DDBJ databases">
        <authorList>
            <person name="Chiriac C."/>
            <person name="Salcher M."/>
            <person name="Ghai R."/>
            <person name="Kavagutti S V."/>
        </authorList>
    </citation>
    <scope>NUCLEOTIDE SEQUENCE</scope>
</reference>
<accession>A0A6J7WGZ0</accession>
<gene>
    <name evidence="1" type="ORF">UFOVP182_2</name>
</gene>
<dbReference type="EMBL" id="LR798230">
    <property type="protein sequence ID" value="CAB5208312.1"/>
    <property type="molecule type" value="Genomic_DNA"/>
</dbReference>
<name>A0A6J7WGZ0_9CAUD</name>
<evidence type="ECO:0000313" key="1">
    <source>
        <dbReference type="EMBL" id="CAB5208312.1"/>
    </source>
</evidence>
<sequence length="67" mass="7832">MKWNEKELQVIGLLKEIKKTDMWRSEQTKIIFDYYNSTGIWAKQYSNTCPPCVASVCGDLFQHFGIV</sequence>
<protein>
    <submittedName>
        <fullName evidence="1">Uncharacterized protein</fullName>
    </submittedName>
</protein>
<organism evidence="1">
    <name type="scientific">uncultured Caudovirales phage</name>
    <dbReference type="NCBI Taxonomy" id="2100421"/>
    <lineage>
        <taxon>Viruses</taxon>
        <taxon>Duplodnaviria</taxon>
        <taxon>Heunggongvirae</taxon>
        <taxon>Uroviricota</taxon>
        <taxon>Caudoviricetes</taxon>
        <taxon>Peduoviridae</taxon>
        <taxon>Maltschvirus</taxon>
        <taxon>Maltschvirus maltsch</taxon>
    </lineage>
</organism>